<dbReference type="RefSeq" id="WP_379585883.1">
    <property type="nucleotide sequence ID" value="NZ_JBHSQW010000033.1"/>
</dbReference>
<protein>
    <submittedName>
        <fullName evidence="1">Uncharacterized protein</fullName>
    </submittedName>
</protein>
<accession>A0ABW1J4D8</accession>
<comment type="caution">
    <text evidence="1">The sequence shown here is derived from an EMBL/GenBank/DDBJ whole genome shotgun (WGS) entry which is preliminary data.</text>
</comment>
<dbReference type="Proteomes" id="UP001596302">
    <property type="component" value="Unassembled WGS sequence"/>
</dbReference>
<evidence type="ECO:0000313" key="1">
    <source>
        <dbReference type="EMBL" id="MFC5995688.1"/>
    </source>
</evidence>
<sequence>MRTVALRRITTVVVTGWALRPCRRVGDAAIGATSDIARTRGRLLELTVTRLTGTEEAMATVTANASALPVEELIDLGAGPAEPRATR</sequence>
<reference evidence="2" key="1">
    <citation type="journal article" date="2019" name="Int. J. Syst. Evol. Microbiol.">
        <title>The Global Catalogue of Microorganisms (GCM) 10K type strain sequencing project: providing services to taxonomists for standard genome sequencing and annotation.</title>
        <authorList>
            <consortium name="The Broad Institute Genomics Platform"/>
            <consortium name="The Broad Institute Genome Sequencing Center for Infectious Disease"/>
            <person name="Wu L."/>
            <person name="Ma J."/>
        </authorList>
    </citation>
    <scope>NUCLEOTIDE SEQUENCE [LARGE SCALE GENOMIC DNA]</scope>
    <source>
        <strain evidence="2">CCM 8391</strain>
    </source>
</reference>
<evidence type="ECO:0000313" key="2">
    <source>
        <dbReference type="Proteomes" id="UP001596302"/>
    </source>
</evidence>
<organism evidence="1 2">
    <name type="scientific">Pseudonocardia hispaniensis</name>
    <dbReference type="NCBI Taxonomy" id="904933"/>
    <lineage>
        <taxon>Bacteria</taxon>
        <taxon>Bacillati</taxon>
        <taxon>Actinomycetota</taxon>
        <taxon>Actinomycetes</taxon>
        <taxon>Pseudonocardiales</taxon>
        <taxon>Pseudonocardiaceae</taxon>
        <taxon>Pseudonocardia</taxon>
    </lineage>
</organism>
<gene>
    <name evidence="1" type="ORF">ACFQE5_15840</name>
</gene>
<dbReference type="EMBL" id="JBHSQW010000033">
    <property type="protein sequence ID" value="MFC5995688.1"/>
    <property type="molecule type" value="Genomic_DNA"/>
</dbReference>
<proteinExistence type="predicted"/>
<name>A0ABW1J4D8_9PSEU</name>
<keyword evidence="2" id="KW-1185">Reference proteome</keyword>